<dbReference type="InterPro" id="IPR017853">
    <property type="entry name" value="GH"/>
</dbReference>
<evidence type="ECO:0000256" key="12">
    <source>
        <dbReference type="RuleBase" id="RU361134"/>
    </source>
</evidence>
<feature type="signal peptide" evidence="13">
    <location>
        <begin position="1"/>
        <end position="24"/>
    </location>
</feature>
<dbReference type="InterPro" id="IPR013780">
    <property type="entry name" value="Glyco_hydro_b"/>
</dbReference>
<evidence type="ECO:0000256" key="2">
    <source>
        <dbReference type="ARBA" id="ARBA00001913"/>
    </source>
</evidence>
<evidence type="ECO:0000256" key="7">
    <source>
        <dbReference type="ARBA" id="ARBA00022801"/>
    </source>
</evidence>
<keyword evidence="13" id="KW-0732">Signal</keyword>
<comment type="similarity">
    <text evidence="3 11">Belongs to the glycosyl hydrolase 13 family.</text>
</comment>
<keyword evidence="6" id="KW-0479">Metal-binding</keyword>
<dbReference type="EMBL" id="JAENHP010000003">
    <property type="protein sequence ID" value="MBM2616476.1"/>
    <property type="molecule type" value="Genomic_DNA"/>
</dbReference>
<dbReference type="Gene3D" id="2.60.40.10">
    <property type="entry name" value="Immunoglobulins"/>
    <property type="match status" value="1"/>
</dbReference>
<comment type="cofactor">
    <cofactor evidence="2">
        <name>Ca(2+)</name>
        <dbReference type="ChEBI" id="CHEBI:29108"/>
    </cofactor>
</comment>
<dbReference type="Gene3D" id="2.60.40.1180">
    <property type="entry name" value="Golgi alpha-mannosidase II"/>
    <property type="match status" value="1"/>
</dbReference>
<dbReference type="EC" id="3.2.1.1" evidence="4 12"/>
<evidence type="ECO:0000256" key="13">
    <source>
        <dbReference type="SAM" id="SignalP"/>
    </source>
</evidence>
<dbReference type="PROSITE" id="PS51166">
    <property type="entry name" value="CBM20"/>
    <property type="match status" value="1"/>
</dbReference>
<dbReference type="PRINTS" id="PR00110">
    <property type="entry name" value="ALPHAAMYLASE"/>
</dbReference>
<accession>A0ABS2AB23</accession>
<gene>
    <name evidence="15" type="ORF">JIG36_13005</name>
</gene>
<keyword evidence="16" id="KW-1185">Reference proteome</keyword>
<protein>
    <recommendedName>
        <fullName evidence="5 12">Alpha-amylase</fullName>
        <ecNumber evidence="4 12">3.2.1.1</ecNumber>
    </recommendedName>
</protein>
<dbReference type="InterPro" id="IPR013784">
    <property type="entry name" value="Carb-bd-like_fold"/>
</dbReference>
<evidence type="ECO:0000256" key="1">
    <source>
        <dbReference type="ARBA" id="ARBA00000548"/>
    </source>
</evidence>
<dbReference type="SMART" id="SM01065">
    <property type="entry name" value="CBM_2"/>
    <property type="match status" value="1"/>
</dbReference>
<dbReference type="CDD" id="cd05808">
    <property type="entry name" value="CBM20_alpha_amylase"/>
    <property type="match status" value="1"/>
</dbReference>
<evidence type="ECO:0000256" key="10">
    <source>
        <dbReference type="ARBA" id="ARBA00023295"/>
    </source>
</evidence>
<comment type="caution">
    <text evidence="15">The sequence shown here is derived from an EMBL/GenBank/DDBJ whole genome shotgun (WGS) entry which is preliminary data.</text>
</comment>
<name>A0ABS2AB23_9ACTN</name>
<evidence type="ECO:0000313" key="16">
    <source>
        <dbReference type="Proteomes" id="UP000632138"/>
    </source>
</evidence>
<dbReference type="InterPro" id="IPR006048">
    <property type="entry name" value="A-amylase/branching_C"/>
</dbReference>
<keyword evidence="8" id="KW-0106">Calcium</keyword>
<evidence type="ECO:0000259" key="14">
    <source>
        <dbReference type="PROSITE" id="PS51166"/>
    </source>
</evidence>
<dbReference type="InterPro" id="IPR013783">
    <property type="entry name" value="Ig-like_fold"/>
</dbReference>
<dbReference type="SUPFAM" id="SSF51011">
    <property type="entry name" value="Glycosyl hydrolase domain"/>
    <property type="match status" value="1"/>
</dbReference>
<feature type="domain" description="CBM20" evidence="14">
    <location>
        <begin position="493"/>
        <end position="593"/>
    </location>
</feature>
<proteinExistence type="inferred from homology"/>
<dbReference type="Gene3D" id="3.20.20.80">
    <property type="entry name" value="Glycosidases"/>
    <property type="match status" value="1"/>
</dbReference>
<dbReference type="InterPro" id="IPR031319">
    <property type="entry name" value="A-amylase_C"/>
</dbReference>
<dbReference type="CDD" id="cd11317">
    <property type="entry name" value="AmyAc_bac_euk_AmyA"/>
    <property type="match status" value="1"/>
</dbReference>
<dbReference type="Pfam" id="PF00686">
    <property type="entry name" value="CBM_20"/>
    <property type="match status" value="1"/>
</dbReference>
<dbReference type="SMART" id="SM00642">
    <property type="entry name" value="Aamy"/>
    <property type="match status" value="1"/>
</dbReference>
<feature type="chain" id="PRO_5046699005" description="Alpha-amylase" evidence="13">
    <location>
        <begin position="25"/>
        <end position="593"/>
    </location>
</feature>
<keyword evidence="7 12" id="KW-0378">Hydrolase</keyword>
<evidence type="ECO:0000256" key="3">
    <source>
        <dbReference type="ARBA" id="ARBA00008061"/>
    </source>
</evidence>
<evidence type="ECO:0000256" key="4">
    <source>
        <dbReference type="ARBA" id="ARBA00012595"/>
    </source>
</evidence>
<dbReference type="InterPro" id="IPR002044">
    <property type="entry name" value="CBM20"/>
</dbReference>
<sequence length="593" mass="62833">MKTKRIAPLIAALMAALVAVVVVGRPEQADAKADANPGPRDTIVHLFEWPWASVASECTNVLGPKGFGGVQVSPPQEHVVLPGSGYPWWQDYQPVSYQLVTRRGDRAAFANMVSTCHAAGVKIYVDAVINHMAGGGSTGSGSAGSSYSHYGYPAVPYGNDDFHHCGRNGNDDIANYGDRWEVQNCELVDLSDLKTEAEYVRGKLAAYLNDLISLGVDGFRVDAAKHMPVADLQNIYSRLNGTPYIFQETIEGGAGEPSPSEYTGIGDVTEFRYGDVVGNAFRDGNLSGLQNLPSQMLLASGDAVAFIDNHDTQRNGRAKLTYKDGTNYGLSEAFMLAYPYGTPQVMSSFTFSNADAGPPASSNGTTSAVNCSSGWACEHRWRTTANMVGFHNASYGTGLTNWWSNGSNQIAFGRGANAYAVFNRGGSLNRTFSTSLPAGTYCDVANGDFSSGSCTGTTYTVNASGQFTATVAAGGMLALHINARTTGGTTPPPTGCSTVAVTFAANATTVWGENVFVLGNRAELSNWNTSGGVALSSATYPVWRGTVNLPANTAIEYKYVKKNGSTVAWETGSNRTLNTGTACTLTVNDTWRS</sequence>
<keyword evidence="10 12" id="KW-0326">Glycosidase</keyword>
<evidence type="ECO:0000313" key="15">
    <source>
        <dbReference type="EMBL" id="MBM2616476.1"/>
    </source>
</evidence>
<dbReference type="SUPFAM" id="SSF49452">
    <property type="entry name" value="Starch-binding domain-like"/>
    <property type="match status" value="1"/>
</dbReference>
<dbReference type="InterPro" id="IPR006046">
    <property type="entry name" value="Alpha_amylase"/>
</dbReference>
<organism evidence="15 16">
    <name type="scientific">Paractinoplanes ovalisporus</name>
    <dbReference type="NCBI Taxonomy" id="2810368"/>
    <lineage>
        <taxon>Bacteria</taxon>
        <taxon>Bacillati</taxon>
        <taxon>Actinomycetota</taxon>
        <taxon>Actinomycetes</taxon>
        <taxon>Micromonosporales</taxon>
        <taxon>Micromonosporaceae</taxon>
        <taxon>Paractinoplanes</taxon>
    </lineage>
</organism>
<evidence type="ECO:0000256" key="6">
    <source>
        <dbReference type="ARBA" id="ARBA00022723"/>
    </source>
</evidence>
<dbReference type="RefSeq" id="WP_203376365.1">
    <property type="nucleotide sequence ID" value="NZ_JAENHP010000003.1"/>
</dbReference>
<dbReference type="Pfam" id="PF00128">
    <property type="entry name" value="Alpha-amylase"/>
    <property type="match status" value="1"/>
</dbReference>
<dbReference type="Proteomes" id="UP000632138">
    <property type="component" value="Unassembled WGS sequence"/>
</dbReference>
<dbReference type="Pfam" id="PF02806">
    <property type="entry name" value="Alpha-amylase_C"/>
    <property type="match status" value="1"/>
</dbReference>
<dbReference type="SMART" id="SM00632">
    <property type="entry name" value="Aamy_C"/>
    <property type="match status" value="1"/>
</dbReference>
<comment type="catalytic activity">
    <reaction evidence="1 12">
        <text>Endohydrolysis of (1-&gt;4)-alpha-D-glucosidic linkages in polysaccharides containing three or more (1-&gt;4)-alpha-linked D-glucose units.</text>
        <dbReference type="EC" id="3.2.1.1"/>
    </reaction>
</comment>
<keyword evidence="9 12" id="KW-0119">Carbohydrate metabolism</keyword>
<evidence type="ECO:0000256" key="5">
    <source>
        <dbReference type="ARBA" id="ARBA00017303"/>
    </source>
</evidence>
<dbReference type="SUPFAM" id="SSF51445">
    <property type="entry name" value="(Trans)glycosidases"/>
    <property type="match status" value="1"/>
</dbReference>
<evidence type="ECO:0000256" key="11">
    <source>
        <dbReference type="RuleBase" id="RU003615"/>
    </source>
</evidence>
<dbReference type="InterPro" id="IPR006047">
    <property type="entry name" value="GH13_cat_dom"/>
</dbReference>
<evidence type="ECO:0000256" key="9">
    <source>
        <dbReference type="ARBA" id="ARBA00023277"/>
    </source>
</evidence>
<evidence type="ECO:0000256" key="8">
    <source>
        <dbReference type="ARBA" id="ARBA00022837"/>
    </source>
</evidence>
<dbReference type="PANTHER" id="PTHR43447">
    <property type="entry name" value="ALPHA-AMYLASE"/>
    <property type="match status" value="1"/>
</dbReference>
<reference evidence="15 16" key="1">
    <citation type="submission" date="2021-01" db="EMBL/GenBank/DDBJ databases">
        <title>Actinoplanes sp. nov. LDG1-06 isolated from lichen.</title>
        <authorList>
            <person name="Saeng-In P."/>
            <person name="Phongsopitanun W."/>
            <person name="Kanchanasin P."/>
            <person name="Yuki M."/>
            <person name="Kudo T."/>
            <person name="Ohkuma M."/>
            <person name="Tanasupawat S."/>
        </authorList>
    </citation>
    <scope>NUCLEOTIDE SEQUENCE [LARGE SCALE GENOMIC DNA]</scope>
    <source>
        <strain evidence="15 16">LDG1-06</strain>
    </source>
</reference>